<evidence type="ECO:0000259" key="1">
    <source>
        <dbReference type="Pfam" id="PF13503"/>
    </source>
</evidence>
<feature type="domain" description="DUF4123" evidence="1">
    <location>
        <begin position="31"/>
        <end position="148"/>
    </location>
</feature>
<dbReference type="InterPro" id="IPR025391">
    <property type="entry name" value="DUF4123"/>
</dbReference>
<sequence>MSQITRITLEQTDAIIQALWSPHKRVGEPMVYIILDGARNRKIFPMLNDSGAHFWCLLNGKLSYELAQSAPYMLRLNKNADFTREIIQQAWGNSWGIFTITYKPITLFKVRYHCKNNLSVQDEQTGCKLFFRFYDPRVMRVYLPTCNELDAEKIFGPVSEFMMEGKKPDQIMRFISTKQGVVNINNPKLTETQVNKVIAAQKKPRSLLQDNILKIREEQMSALKHQALEKDYQRIKQQFIADFMDDNAFHLKVNDKNVNIETFSRVCFNEALNFKLGDHYSIYRYFQLSYQQGWKFWEQPENLWAKEILESTSQGKIKIEKIERSFSVSLMEQF</sequence>
<proteinExistence type="predicted"/>
<protein>
    <recommendedName>
        <fullName evidence="1">DUF4123 domain-containing protein</fullName>
    </recommendedName>
</protein>
<reference evidence="2" key="1">
    <citation type="submission" date="2018-06" db="EMBL/GenBank/DDBJ databases">
        <authorList>
            <person name="Zhirakovskaya E."/>
        </authorList>
    </citation>
    <scope>NUCLEOTIDE SEQUENCE</scope>
</reference>
<dbReference type="Pfam" id="PF13503">
    <property type="entry name" value="DUF4123"/>
    <property type="match status" value="1"/>
</dbReference>
<gene>
    <name evidence="2" type="ORF">MNBD_GAMMA07-2243</name>
</gene>
<accession>A0A3B0WKZ4</accession>
<evidence type="ECO:0000313" key="2">
    <source>
        <dbReference type="EMBL" id="VAW55981.1"/>
    </source>
</evidence>
<name>A0A3B0WKZ4_9ZZZZ</name>
<dbReference type="EMBL" id="UOFF01000154">
    <property type="protein sequence ID" value="VAW55981.1"/>
    <property type="molecule type" value="Genomic_DNA"/>
</dbReference>
<organism evidence="2">
    <name type="scientific">hydrothermal vent metagenome</name>
    <dbReference type="NCBI Taxonomy" id="652676"/>
    <lineage>
        <taxon>unclassified sequences</taxon>
        <taxon>metagenomes</taxon>
        <taxon>ecological metagenomes</taxon>
    </lineage>
</organism>
<dbReference type="AlphaFoldDB" id="A0A3B0WKZ4"/>